<keyword evidence="2" id="KW-0472">Membrane</keyword>
<evidence type="ECO:0000313" key="4">
    <source>
        <dbReference type="Proteomes" id="UP001231518"/>
    </source>
</evidence>
<protein>
    <submittedName>
        <fullName evidence="3">Uncharacterized protein</fullName>
    </submittedName>
</protein>
<dbReference type="PANTHER" id="PTHR39952:SF1">
    <property type="match status" value="1"/>
</dbReference>
<proteinExistence type="predicted"/>
<comment type="caution">
    <text evidence="3">The sequence shown here is derived from an EMBL/GenBank/DDBJ whole genome shotgun (WGS) entry which is preliminary data.</text>
</comment>
<name>A0AAD7Y6H5_MYTSE</name>
<organism evidence="3 4">
    <name type="scientific">Mythimna separata</name>
    <name type="common">Oriental armyworm</name>
    <name type="synonym">Pseudaletia separata</name>
    <dbReference type="NCBI Taxonomy" id="271217"/>
    <lineage>
        <taxon>Eukaryota</taxon>
        <taxon>Metazoa</taxon>
        <taxon>Ecdysozoa</taxon>
        <taxon>Arthropoda</taxon>
        <taxon>Hexapoda</taxon>
        <taxon>Insecta</taxon>
        <taxon>Pterygota</taxon>
        <taxon>Neoptera</taxon>
        <taxon>Endopterygota</taxon>
        <taxon>Lepidoptera</taxon>
        <taxon>Glossata</taxon>
        <taxon>Ditrysia</taxon>
        <taxon>Noctuoidea</taxon>
        <taxon>Noctuidae</taxon>
        <taxon>Noctuinae</taxon>
        <taxon>Hadenini</taxon>
        <taxon>Mythimna</taxon>
    </lineage>
</organism>
<accession>A0AAD7Y6H5</accession>
<dbReference type="PANTHER" id="PTHR39952">
    <property type="entry name" value="FI02073P"/>
    <property type="match status" value="1"/>
</dbReference>
<feature type="region of interest" description="Disordered" evidence="1">
    <location>
        <begin position="1"/>
        <end position="24"/>
    </location>
</feature>
<evidence type="ECO:0000256" key="2">
    <source>
        <dbReference type="SAM" id="Phobius"/>
    </source>
</evidence>
<sequence length="336" mass="35118">MSLGDVTSARSSPAPEACPECDTSASVTSDLHKYQVACTCKPASVQYACADDPGPPPPAKTDTPPALPPRPPTSVLAATNRRNNASVGCNGNEGTCRRRKYAWWCVGCGALAAALGGLLAAQHILLRAYTASPQHLETVPAAVPAAMVRHFVMVRVVVRRLRSAGGRAGRAAGGAAHTAARLHGVSAAPGDSLAAALGGLLAAQHILLRAYTASPQHLETVPAAVPAAMVRHFVMVRVVVRRLRSAGGRAGRAAGGAAHTAARLHGVSAAPGDCARRCAGRYGETLCNGTRGGASAAERWRPRWAGCWRRSTYCCAPTRRLRSTWRLCPPLCRPLW</sequence>
<feature type="transmembrane region" description="Helical" evidence="2">
    <location>
        <begin position="101"/>
        <end position="121"/>
    </location>
</feature>
<dbReference type="AlphaFoldDB" id="A0AAD7Y6H5"/>
<feature type="compositionally biased region" description="Pro residues" evidence="1">
    <location>
        <begin position="53"/>
        <end position="72"/>
    </location>
</feature>
<dbReference type="Proteomes" id="UP001231518">
    <property type="component" value="Chromosome 29"/>
</dbReference>
<reference evidence="3" key="1">
    <citation type="submission" date="2023-03" db="EMBL/GenBank/DDBJ databases">
        <title>Chromosome-level genomes of two armyworms, Mythimna separata and Mythimna loreyi, provide insights into the biosynthesis and reception of sex pheromones.</title>
        <authorList>
            <person name="Zhao H."/>
        </authorList>
    </citation>
    <scope>NUCLEOTIDE SEQUENCE</scope>
    <source>
        <strain evidence="3">BeijingLab</strain>
        <tissue evidence="3">Pupa</tissue>
    </source>
</reference>
<evidence type="ECO:0000313" key="3">
    <source>
        <dbReference type="EMBL" id="KAJ8704462.1"/>
    </source>
</evidence>
<keyword evidence="4" id="KW-1185">Reference proteome</keyword>
<gene>
    <name evidence="3" type="ORF">PYW07_011650</name>
</gene>
<dbReference type="EMBL" id="JARGEI010000031">
    <property type="protein sequence ID" value="KAJ8704462.1"/>
    <property type="molecule type" value="Genomic_DNA"/>
</dbReference>
<evidence type="ECO:0000256" key="1">
    <source>
        <dbReference type="SAM" id="MobiDB-lite"/>
    </source>
</evidence>
<keyword evidence="2" id="KW-1133">Transmembrane helix</keyword>
<feature type="region of interest" description="Disordered" evidence="1">
    <location>
        <begin position="51"/>
        <end position="74"/>
    </location>
</feature>
<keyword evidence="2" id="KW-0812">Transmembrane</keyword>